<dbReference type="EMBL" id="FOXI01000020">
    <property type="protein sequence ID" value="SFQ11040.1"/>
    <property type="molecule type" value="Genomic_DNA"/>
</dbReference>
<sequence>MVEKRADITDSQAEYLEREFGDDCKSDAEVFRTLIREHRRMSRLLDLDEHADDVLDE</sequence>
<name>A0A1I5VUB2_9EURY</name>
<proteinExistence type="predicted"/>
<gene>
    <name evidence="1" type="ORF">SAMN05216277_12015</name>
</gene>
<reference evidence="2" key="1">
    <citation type="submission" date="2016-10" db="EMBL/GenBank/DDBJ databases">
        <authorList>
            <person name="Varghese N."/>
            <person name="Submissions S."/>
        </authorList>
    </citation>
    <scope>NUCLEOTIDE SEQUENCE [LARGE SCALE GENOMIC DNA]</scope>
    <source>
        <strain evidence="2">CGMCC 1.10329</strain>
    </source>
</reference>
<dbReference type="Proteomes" id="UP000183769">
    <property type="component" value="Unassembled WGS sequence"/>
</dbReference>
<dbReference type="RefSeq" id="WP_166623307.1">
    <property type="nucleotide sequence ID" value="NZ_FOXI01000020.1"/>
</dbReference>
<protein>
    <submittedName>
        <fullName evidence="1">Uncharacterized protein</fullName>
    </submittedName>
</protein>
<organism evidence="1 2">
    <name type="scientific">Halolamina pelagica</name>
    <dbReference type="NCBI Taxonomy" id="699431"/>
    <lineage>
        <taxon>Archaea</taxon>
        <taxon>Methanobacteriati</taxon>
        <taxon>Methanobacteriota</taxon>
        <taxon>Stenosarchaea group</taxon>
        <taxon>Halobacteria</taxon>
        <taxon>Halobacteriales</taxon>
        <taxon>Haloferacaceae</taxon>
    </lineage>
</organism>
<keyword evidence="2" id="KW-1185">Reference proteome</keyword>
<dbReference type="AlphaFoldDB" id="A0A1I5VUB2"/>
<evidence type="ECO:0000313" key="1">
    <source>
        <dbReference type="EMBL" id="SFQ11040.1"/>
    </source>
</evidence>
<accession>A0A1I5VUB2</accession>
<evidence type="ECO:0000313" key="2">
    <source>
        <dbReference type="Proteomes" id="UP000183769"/>
    </source>
</evidence>